<name>A0A559M8N3_9HELO</name>
<feature type="region of interest" description="Disordered" evidence="1">
    <location>
        <begin position="31"/>
        <end position="75"/>
    </location>
</feature>
<evidence type="ECO:0000313" key="2">
    <source>
        <dbReference type="EMBL" id="TVY89325.1"/>
    </source>
</evidence>
<dbReference type="EMBL" id="QGML01001306">
    <property type="protein sequence ID" value="TVY89325.1"/>
    <property type="molecule type" value="Genomic_DNA"/>
</dbReference>
<dbReference type="Proteomes" id="UP000315522">
    <property type="component" value="Unassembled WGS sequence"/>
</dbReference>
<sequence length="128" mass="14639">MPLDGLDEDQIIQVRFELVENLVRLCKRQETPHQYKAKSRGRPKTRHLHGSTDAEDSDDADISQEEAGGTDIDWDAKTLVDDESDTESIAAKEFREPPIVPELFCAFCRWGDEEAGPRKREHVFSRVN</sequence>
<feature type="non-terminal residue" evidence="2">
    <location>
        <position position="128"/>
    </location>
</feature>
<gene>
    <name evidence="2" type="ORF">LAWI1_G006495</name>
</gene>
<feature type="compositionally biased region" description="Acidic residues" evidence="1">
    <location>
        <begin position="53"/>
        <end position="64"/>
    </location>
</feature>
<keyword evidence="3" id="KW-1185">Reference proteome</keyword>
<reference evidence="2 3" key="1">
    <citation type="submission" date="2018-05" db="EMBL/GenBank/DDBJ databases">
        <title>Genome sequencing and assembly of the regulated plant pathogen Lachnellula willkommii and related sister species for the development of diagnostic species identification markers.</title>
        <authorList>
            <person name="Giroux E."/>
            <person name="Bilodeau G."/>
        </authorList>
    </citation>
    <scope>NUCLEOTIDE SEQUENCE [LARGE SCALE GENOMIC DNA]</scope>
    <source>
        <strain evidence="2 3">CBS 172.35</strain>
    </source>
</reference>
<proteinExistence type="predicted"/>
<evidence type="ECO:0000313" key="3">
    <source>
        <dbReference type="Proteomes" id="UP000315522"/>
    </source>
</evidence>
<protein>
    <submittedName>
        <fullName evidence="2">Uncharacterized protein</fullName>
    </submittedName>
</protein>
<feature type="compositionally biased region" description="Basic residues" evidence="1">
    <location>
        <begin position="35"/>
        <end position="49"/>
    </location>
</feature>
<dbReference type="AlphaFoldDB" id="A0A559M8N3"/>
<organism evidence="2 3">
    <name type="scientific">Lachnellula willkommii</name>
    <dbReference type="NCBI Taxonomy" id="215461"/>
    <lineage>
        <taxon>Eukaryota</taxon>
        <taxon>Fungi</taxon>
        <taxon>Dikarya</taxon>
        <taxon>Ascomycota</taxon>
        <taxon>Pezizomycotina</taxon>
        <taxon>Leotiomycetes</taxon>
        <taxon>Helotiales</taxon>
        <taxon>Lachnaceae</taxon>
        <taxon>Lachnellula</taxon>
    </lineage>
</organism>
<comment type="caution">
    <text evidence="2">The sequence shown here is derived from an EMBL/GenBank/DDBJ whole genome shotgun (WGS) entry which is preliminary data.</text>
</comment>
<evidence type="ECO:0000256" key="1">
    <source>
        <dbReference type="SAM" id="MobiDB-lite"/>
    </source>
</evidence>
<accession>A0A559M8N3</accession>